<dbReference type="Proteomes" id="UP000324800">
    <property type="component" value="Unassembled WGS sequence"/>
</dbReference>
<protein>
    <submittedName>
        <fullName evidence="2">Uncharacterized protein</fullName>
    </submittedName>
</protein>
<feature type="compositionally biased region" description="Polar residues" evidence="1">
    <location>
        <begin position="163"/>
        <end position="184"/>
    </location>
</feature>
<feature type="non-terminal residue" evidence="2">
    <location>
        <position position="184"/>
    </location>
</feature>
<comment type="caution">
    <text evidence="2">The sequence shown here is derived from an EMBL/GenBank/DDBJ whole genome shotgun (WGS) entry which is preliminary data.</text>
</comment>
<feature type="compositionally biased region" description="Low complexity" evidence="1">
    <location>
        <begin position="152"/>
        <end position="161"/>
    </location>
</feature>
<dbReference type="AlphaFoldDB" id="A0A5J4VZ60"/>
<reference evidence="2 3" key="1">
    <citation type="submission" date="2019-03" db="EMBL/GenBank/DDBJ databases">
        <title>Single cell metagenomics reveals metabolic interactions within the superorganism composed of flagellate Streblomastix strix and complex community of Bacteroidetes bacteria on its surface.</title>
        <authorList>
            <person name="Treitli S.C."/>
            <person name="Kolisko M."/>
            <person name="Husnik F."/>
            <person name="Keeling P."/>
            <person name="Hampl V."/>
        </authorList>
    </citation>
    <scope>NUCLEOTIDE SEQUENCE [LARGE SCALE GENOMIC DNA]</scope>
    <source>
        <strain evidence="2">ST1C</strain>
    </source>
</reference>
<feature type="region of interest" description="Disordered" evidence="1">
    <location>
        <begin position="152"/>
        <end position="184"/>
    </location>
</feature>
<evidence type="ECO:0000313" key="2">
    <source>
        <dbReference type="EMBL" id="KAA6387539.1"/>
    </source>
</evidence>
<name>A0A5J4VZ60_9EUKA</name>
<proteinExistence type="predicted"/>
<dbReference type="EMBL" id="SNRW01004333">
    <property type="protein sequence ID" value="KAA6387539.1"/>
    <property type="molecule type" value="Genomic_DNA"/>
</dbReference>
<evidence type="ECO:0000256" key="1">
    <source>
        <dbReference type="SAM" id="MobiDB-lite"/>
    </source>
</evidence>
<gene>
    <name evidence="2" type="ORF">EZS28_016933</name>
</gene>
<evidence type="ECO:0000313" key="3">
    <source>
        <dbReference type="Proteomes" id="UP000324800"/>
    </source>
</evidence>
<sequence length="184" mass="21317">MRSRQAQQNPLKVRQQIKAQIQYMLAPGSSWQHPFFNILANFPVSRRAQTTNVKEVNIHLTILQYKIPRTTQSANSLVLEVCLDDNSIRKFIFGSLYNTPKISGNQISLPFPIHKGTWTQICVDAKGLCDYFFLHKEKQFTYPSHAQLIQQTQKQNSQKPQDFYQQLKPSSSPELQIQTKPKKQ</sequence>
<organism evidence="2 3">
    <name type="scientific">Streblomastix strix</name>
    <dbReference type="NCBI Taxonomy" id="222440"/>
    <lineage>
        <taxon>Eukaryota</taxon>
        <taxon>Metamonada</taxon>
        <taxon>Preaxostyla</taxon>
        <taxon>Oxymonadida</taxon>
        <taxon>Streblomastigidae</taxon>
        <taxon>Streblomastix</taxon>
    </lineage>
</organism>
<accession>A0A5J4VZ60</accession>